<dbReference type="STRING" id="1314777.A0A164MZ39"/>
<dbReference type="PANTHER" id="PTHR36091">
    <property type="entry name" value="ALTERED INHERITANCE OF MITOCHONDRIA PROTEIN 9, MITOCHONDRIAL"/>
    <property type="match status" value="1"/>
</dbReference>
<reference evidence="2 3" key="1">
    <citation type="journal article" date="2016" name="Mol. Biol. Evol.">
        <title>Comparative Genomics of Early-Diverging Mushroom-Forming Fungi Provides Insights into the Origins of Lignocellulose Decay Capabilities.</title>
        <authorList>
            <person name="Nagy L.G."/>
            <person name="Riley R."/>
            <person name="Tritt A."/>
            <person name="Adam C."/>
            <person name="Daum C."/>
            <person name="Floudas D."/>
            <person name="Sun H."/>
            <person name="Yadav J.S."/>
            <person name="Pangilinan J."/>
            <person name="Larsson K.H."/>
            <person name="Matsuura K."/>
            <person name="Barry K."/>
            <person name="Labutti K."/>
            <person name="Kuo R."/>
            <person name="Ohm R.A."/>
            <person name="Bhattacharya S.S."/>
            <person name="Shirouzu T."/>
            <person name="Yoshinaga Y."/>
            <person name="Martin F.M."/>
            <person name="Grigoriev I.V."/>
            <person name="Hibbett D.S."/>
        </authorList>
    </citation>
    <scope>NUCLEOTIDE SEQUENCE [LARGE SCALE GENOMIC DNA]</scope>
    <source>
        <strain evidence="2 3">HHB9708</strain>
    </source>
</reference>
<sequence>MQHFLPHAKLSNKFPLSRLILSSRGLCLGSAHPSRSILDFSRSSRQWPLSQRALSSPSKYPDDLFNYNSGRWLVNDKLRLAERRREFEVEELCQLAAQSVGRKSQDINRFEKLAEGGFNRTFLITMHDGFKMVARIPYPITVPKFYAVASEVSTMDFLRFSGLPIPEIYGYSPSADNAAKTEYIFMEFVKGTRLTDVWMAGEIPDVLSSLRQIVELESRIMSVRFPAGGSLYYTKDIEEMGGNNGVTLEDERFSVGPDARIQMWSGRRSQLDVDRGPYRSPEVALVAAAVKERVYLEHFAQPVLPFRRERRQSYDFEKQSPADHIENLDRYLRIAPLLMPQNPVLHHFRMRHPDLHPSNVIVSRSEKSNELIITGLLDWQHASILPLFLSAEMPERFQNYDDPISQALIPPLLPENIQELDKSELTHALTLYIKRLPHFHYIKNMEKHNKLHYEAFSDPLSMFIGRLCHQAGVPWQGETHDLKAALTEATERWEELTGGGVPCPIACEPEDLHKTKELGEKLRIADEDFEAYQNMISFGAQTWVANEDYGKGKKMAELLKLQTMMQLPKEMQDNFEANWFCDDMDETPYM</sequence>
<evidence type="ECO:0000313" key="3">
    <source>
        <dbReference type="Proteomes" id="UP000076722"/>
    </source>
</evidence>
<dbReference type="PANTHER" id="PTHR36091:SF2">
    <property type="entry name" value="AMINOGLYCOSIDE PHOSPHOTRANSFERASE DOMAIN-CONTAINING PROTEIN"/>
    <property type="match status" value="1"/>
</dbReference>
<protein>
    <submittedName>
        <fullName evidence="2">Protein kinase subdomain-containing protein PKL/CAK/Fmp29</fullName>
    </submittedName>
</protein>
<dbReference type="GO" id="GO:0016301">
    <property type="term" value="F:kinase activity"/>
    <property type="evidence" value="ECO:0007669"/>
    <property type="project" value="UniProtKB-KW"/>
</dbReference>
<organism evidence="2 3">
    <name type="scientific">Sistotremastrum niveocremeum HHB9708</name>
    <dbReference type="NCBI Taxonomy" id="1314777"/>
    <lineage>
        <taxon>Eukaryota</taxon>
        <taxon>Fungi</taxon>
        <taxon>Dikarya</taxon>
        <taxon>Basidiomycota</taxon>
        <taxon>Agaricomycotina</taxon>
        <taxon>Agaricomycetes</taxon>
        <taxon>Sistotremastrales</taxon>
        <taxon>Sistotremastraceae</taxon>
        <taxon>Sertulicium</taxon>
        <taxon>Sertulicium niveocremeum</taxon>
    </lineage>
</organism>
<keyword evidence="2" id="KW-0418">Kinase</keyword>
<dbReference type="EMBL" id="KV419454">
    <property type="protein sequence ID" value="KZS87194.1"/>
    <property type="molecule type" value="Genomic_DNA"/>
</dbReference>
<dbReference type="OrthoDB" id="2831558at2759"/>
<dbReference type="AlphaFoldDB" id="A0A164MZ39"/>
<proteinExistence type="predicted"/>
<accession>A0A164MZ39</accession>
<evidence type="ECO:0000259" key="1">
    <source>
        <dbReference type="Pfam" id="PF01636"/>
    </source>
</evidence>
<keyword evidence="3" id="KW-1185">Reference proteome</keyword>
<feature type="domain" description="Aminoglycoside phosphotransferase" evidence="1">
    <location>
        <begin position="112"/>
        <end position="384"/>
    </location>
</feature>
<dbReference type="Gene3D" id="3.30.200.20">
    <property type="entry name" value="Phosphorylase Kinase, domain 1"/>
    <property type="match status" value="1"/>
</dbReference>
<dbReference type="Pfam" id="PF01636">
    <property type="entry name" value="APH"/>
    <property type="match status" value="1"/>
</dbReference>
<gene>
    <name evidence="2" type="ORF">SISNIDRAFT_461133</name>
</gene>
<dbReference type="Proteomes" id="UP000076722">
    <property type="component" value="Unassembled WGS sequence"/>
</dbReference>
<dbReference type="SUPFAM" id="SSF56112">
    <property type="entry name" value="Protein kinase-like (PK-like)"/>
    <property type="match status" value="1"/>
</dbReference>
<dbReference type="InterPro" id="IPR011009">
    <property type="entry name" value="Kinase-like_dom_sf"/>
</dbReference>
<dbReference type="GO" id="GO:0005739">
    <property type="term" value="C:mitochondrion"/>
    <property type="evidence" value="ECO:0007669"/>
    <property type="project" value="TreeGrafter"/>
</dbReference>
<dbReference type="InterPro" id="IPR002575">
    <property type="entry name" value="Aminoglycoside_PTrfase"/>
</dbReference>
<evidence type="ECO:0000313" key="2">
    <source>
        <dbReference type="EMBL" id="KZS87194.1"/>
    </source>
</evidence>
<keyword evidence="2" id="KW-0808">Transferase</keyword>
<dbReference type="InterPro" id="IPR051035">
    <property type="entry name" value="Mito_inheritance_9"/>
</dbReference>
<name>A0A164MZ39_9AGAM</name>